<dbReference type="EMBL" id="JAKHMS010000016">
    <property type="protein sequence ID" value="MCZ3781797.1"/>
    <property type="molecule type" value="Genomic_DNA"/>
</dbReference>
<accession>A0ABT4K7Z9</accession>
<organism evidence="1 2">
    <name type="scientific">Limosilactobacillus vaginalis</name>
    <dbReference type="NCBI Taxonomy" id="1633"/>
    <lineage>
        <taxon>Bacteria</taxon>
        <taxon>Bacillati</taxon>
        <taxon>Bacillota</taxon>
        <taxon>Bacilli</taxon>
        <taxon>Lactobacillales</taxon>
        <taxon>Lactobacillaceae</taxon>
        <taxon>Limosilactobacillus</taxon>
    </lineage>
</organism>
<proteinExistence type="predicted"/>
<protein>
    <recommendedName>
        <fullName evidence="3">Competence protein</fullName>
    </recommendedName>
</protein>
<keyword evidence="2" id="KW-1185">Reference proteome</keyword>
<gene>
    <name evidence="1" type="ORF">L2504_06595</name>
</gene>
<reference evidence="1 2" key="1">
    <citation type="submission" date="2022-01" db="EMBL/GenBank/DDBJ databases">
        <title>VMRC isolate genome collection.</title>
        <authorList>
            <person name="France M."/>
            <person name="Rutt L."/>
            <person name="Humphrys M."/>
            <person name="Ravel J."/>
        </authorList>
    </citation>
    <scope>NUCLEOTIDE SEQUENCE [LARGE SCALE GENOMIC DNA]</scope>
    <source>
        <strain evidence="1 2">C0030B4</strain>
    </source>
</reference>
<dbReference type="RefSeq" id="WP_251951343.1">
    <property type="nucleotide sequence ID" value="NZ_CAKMAX010000044.1"/>
</dbReference>
<sequence length="218" mass="24932">MSNKCLVCGKKLGFFTPKVKTKDGKYLCAYHANHFFGTNDDISTIPTDLANGLRTMTSQQIIHEITEYNVAEEKKQKEREDKLNGYRHMDLSTIASKIPGINLKKNEYAYYAYDQEINWLEERSKTSRINYGGLTGTIHIAKGLNYRLGSIKTDIKHETYLKQIFNGMVVLTNKRIILINQQGVKAYPFTRLLSTIPYDDGVVLCSESGKKVFPKFQE</sequence>
<dbReference type="Proteomes" id="UP001527392">
    <property type="component" value="Unassembled WGS sequence"/>
</dbReference>
<comment type="caution">
    <text evidence="1">The sequence shown here is derived from an EMBL/GenBank/DDBJ whole genome shotgun (WGS) entry which is preliminary data.</text>
</comment>
<name>A0ABT4K7Z9_9LACO</name>
<evidence type="ECO:0000313" key="2">
    <source>
        <dbReference type="Proteomes" id="UP001527392"/>
    </source>
</evidence>
<evidence type="ECO:0000313" key="1">
    <source>
        <dbReference type="EMBL" id="MCZ3781797.1"/>
    </source>
</evidence>
<evidence type="ECO:0008006" key="3">
    <source>
        <dbReference type="Google" id="ProtNLM"/>
    </source>
</evidence>